<keyword evidence="2" id="KW-1185">Reference proteome</keyword>
<reference evidence="1 2" key="1">
    <citation type="submission" date="2019-05" db="EMBL/GenBank/DDBJ databases">
        <title>Another draft genome of Portunus trituberculatus and its Hox gene families provides insights of decapod evolution.</title>
        <authorList>
            <person name="Jeong J.-H."/>
            <person name="Song I."/>
            <person name="Kim S."/>
            <person name="Choi T."/>
            <person name="Kim D."/>
            <person name="Ryu S."/>
            <person name="Kim W."/>
        </authorList>
    </citation>
    <scope>NUCLEOTIDE SEQUENCE [LARGE SCALE GENOMIC DNA]</scope>
    <source>
        <tissue evidence="1">Muscle</tissue>
    </source>
</reference>
<comment type="caution">
    <text evidence="1">The sequence shown here is derived from an EMBL/GenBank/DDBJ whole genome shotgun (WGS) entry which is preliminary data.</text>
</comment>
<dbReference type="EMBL" id="VSRR010000572">
    <property type="protein sequence ID" value="MPC17256.1"/>
    <property type="molecule type" value="Genomic_DNA"/>
</dbReference>
<protein>
    <submittedName>
        <fullName evidence="1">Uncharacterized protein</fullName>
    </submittedName>
</protein>
<accession>A0A5B7D7T9</accession>
<name>A0A5B7D7T9_PORTR</name>
<dbReference type="Proteomes" id="UP000324222">
    <property type="component" value="Unassembled WGS sequence"/>
</dbReference>
<evidence type="ECO:0000313" key="1">
    <source>
        <dbReference type="EMBL" id="MPC17256.1"/>
    </source>
</evidence>
<proteinExistence type="predicted"/>
<evidence type="ECO:0000313" key="2">
    <source>
        <dbReference type="Proteomes" id="UP000324222"/>
    </source>
</evidence>
<dbReference type="AlphaFoldDB" id="A0A5B7D7T9"/>
<organism evidence="1 2">
    <name type="scientific">Portunus trituberculatus</name>
    <name type="common">Swimming crab</name>
    <name type="synonym">Neptunus trituberculatus</name>
    <dbReference type="NCBI Taxonomy" id="210409"/>
    <lineage>
        <taxon>Eukaryota</taxon>
        <taxon>Metazoa</taxon>
        <taxon>Ecdysozoa</taxon>
        <taxon>Arthropoda</taxon>
        <taxon>Crustacea</taxon>
        <taxon>Multicrustacea</taxon>
        <taxon>Malacostraca</taxon>
        <taxon>Eumalacostraca</taxon>
        <taxon>Eucarida</taxon>
        <taxon>Decapoda</taxon>
        <taxon>Pleocyemata</taxon>
        <taxon>Brachyura</taxon>
        <taxon>Eubrachyura</taxon>
        <taxon>Portunoidea</taxon>
        <taxon>Portunidae</taxon>
        <taxon>Portuninae</taxon>
        <taxon>Portunus</taxon>
    </lineage>
</organism>
<sequence length="65" mass="7353">MFLGPGTLHTHTQSLLHQSDQATTVCCSRTLWEHTSTALSNETYIDTYTVVLPYRSIKFHVVCVL</sequence>
<gene>
    <name evidence="1" type="ORF">E2C01_010107</name>
</gene>